<dbReference type="GO" id="GO:0051537">
    <property type="term" value="F:2 iron, 2 sulfur cluster binding"/>
    <property type="evidence" value="ECO:0007669"/>
    <property type="project" value="UniProtKB-KW"/>
</dbReference>
<evidence type="ECO:0000256" key="2">
    <source>
        <dbReference type="ARBA" id="ARBA00022723"/>
    </source>
</evidence>
<dbReference type="PROSITE" id="PS51296">
    <property type="entry name" value="RIESKE"/>
    <property type="match status" value="1"/>
</dbReference>
<dbReference type="EMBL" id="FONR01000029">
    <property type="protein sequence ID" value="SFG80336.1"/>
    <property type="molecule type" value="Genomic_DNA"/>
</dbReference>
<reference evidence="6 7" key="1">
    <citation type="submission" date="2016-10" db="EMBL/GenBank/DDBJ databases">
        <authorList>
            <person name="de Groot N.N."/>
        </authorList>
    </citation>
    <scope>NUCLEOTIDE SEQUENCE [LARGE SCALE GENOMIC DNA]</scope>
    <source>
        <strain evidence="6 7">OK461</strain>
    </source>
</reference>
<proteinExistence type="predicted"/>
<dbReference type="GO" id="GO:0051213">
    <property type="term" value="F:dioxygenase activity"/>
    <property type="evidence" value="ECO:0007669"/>
    <property type="project" value="UniProtKB-KW"/>
</dbReference>
<dbReference type="GO" id="GO:0046872">
    <property type="term" value="F:metal ion binding"/>
    <property type="evidence" value="ECO:0007669"/>
    <property type="project" value="UniProtKB-KW"/>
</dbReference>
<keyword evidence="6" id="KW-0560">Oxidoreductase</keyword>
<evidence type="ECO:0000259" key="5">
    <source>
        <dbReference type="PROSITE" id="PS51296"/>
    </source>
</evidence>
<feature type="domain" description="Rieske" evidence="5">
    <location>
        <begin position="1"/>
        <end position="92"/>
    </location>
</feature>
<dbReference type="Pfam" id="PF00355">
    <property type="entry name" value="Rieske"/>
    <property type="match status" value="1"/>
</dbReference>
<dbReference type="Proteomes" id="UP000181942">
    <property type="component" value="Unassembled WGS sequence"/>
</dbReference>
<accession>A0A1I2UZC3</accession>
<name>A0A1I2UZC3_9ACTN</name>
<evidence type="ECO:0000313" key="6">
    <source>
        <dbReference type="EMBL" id="SFG80336.1"/>
    </source>
</evidence>
<evidence type="ECO:0000256" key="1">
    <source>
        <dbReference type="ARBA" id="ARBA00022714"/>
    </source>
</evidence>
<evidence type="ECO:0000256" key="4">
    <source>
        <dbReference type="ARBA" id="ARBA00023014"/>
    </source>
</evidence>
<dbReference type="InterPro" id="IPR017941">
    <property type="entry name" value="Rieske_2Fe-2S"/>
</dbReference>
<dbReference type="GO" id="GO:0016705">
    <property type="term" value="F:oxidoreductase activity, acting on paired donors, with incorporation or reduction of molecular oxygen"/>
    <property type="evidence" value="ECO:0007669"/>
    <property type="project" value="UniProtKB-ARBA"/>
</dbReference>
<evidence type="ECO:0000256" key="3">
    <source>
        <dbReference type="ARBA" id="ARBA00023004"/>
    </source>
</evidence>
<dbReference type="CDD" id="cd03467">
    <property type="entry name" value="Rieske"/>
    <property type="match status" value="1"/>
</dbReference>
<organism evidence="6 7">
    <name type="scientific">Streptomyces mirabilis</name>
    <dbReference type="NCBI Taxonomy" id="68239"/>
    <lineage>
        <taxon>Bacteria</taxon>
        <taxon>Bacillati</taxon>
        <taxon>Actinomycetota</taxon>
        <taxon>Actinomycetes</taxon>
        <taxon>Kitasatosporales</taxon>
        <taxon>Streptomycetaceae</taxon>
        <taxon>Streptomyces</taxon>
    </lineage>
</organism>
<evidence type="ECO:0000313" key="7">
    <source>
        <dbReference type="Proteomes" id="UP000181942"/>
    </source>
</evidence>
<sequence length="96" mass="10025">MVGEAADIPVGGGLIVAKEKFVVTQPERGSCRAFSASCTYQGCPVNAISDGPIRCPFHNSAFDITDGSVLDGPATARLRNRLMDIRGDSVVITADA</sequence>
<gene>
    <name evidence="6" type="ORF">SAMN02787118_12948</name>
</gene>
<dbReference type="GO" id="GO:0004497">
    <property type="term" value="F:monooxygenase activity"/>
    <property type="evidence" value="ECO:0007669"/>
    <property type="project" value="UniProtKB-ARBA"/>
</dbReference>
<dbReference type="Gene3D" id="2.102.10.10">
    <property type="entry name" value="Rieske [2Fe-2S] iron-sulphur domain"/>
    <property type="match status" value="1"/>
</dbReference>
<protein>
    <submittedName>
        <fullName evidence="6">Ferredoxin subunit of nitrite reductase or a ring-hydroxylating dioxygenase</fullName>
    </submittedName>
</protein>
<keyword evidence="6" id="KW-0223">Dioxygenase</keyword>
<keyword evidence="1" id="KW-0001">2Fe-2S</keyword>
<keyword evidence="3" id="KW-0408">Iron</keyword>
<dbReference type="RefSeq" id="WP_256259357.1">
    <property type="nucleotide sequence ID" value="NZ_FONR01000029.1"/>
</dbReference>
<dbReference type="InterPro" id="IPR036922">
    <property type="entry name" value="Rieske_2Fe-2S_sf"/>
</dbReference>
<keyword evidence="2" id="KW-0479">Metal-binding</keyword>
<dbReference type="AlphaFoldDB" id="A0A1I2UZC3"/>
<keyword evidence="4" id="KW-0411">Iron-sulfur</keyword>
<dbReference type="SUPFAM" id="SSF50022">
    <property type="entry name" value="ISP domain"/>
    <property type="match status" value="1"/>
</dbReference>